<dbReference type="GO" id="GO:0005886">
    <property type="term" value="C:plasma membrane"/>
    <property type="evidence" value="ECO:0007669"/>
    <property type="project" value="TreeGrafter"/>
</dbReference>
<evidence type="ECO:0000313" key="9">
    <source>
        <dbReference type="Proteomes" id="UP000192247"/>
    </source>
</evidence>
<dbReference type="SUPFAM" id="SSF48366">
    <property type="entry name" value="Ras GEF"/>
    <property type="match status" value="1"/>
</dbReference>
<keyword evidence="9" id="KW-1185">Reference proteome</keyword>
<dbReference type="InterPro" id="IPR023578">
    <property type="entry name" value="Ras_GEF_dom_sf"/>
</dbReference>
<protein>
    <submittedName>
        <fullName evidence="8">Son of sevenless2-like</fullName>
    </submittedName>
</protein>
<dbReference type="Pfam" id="PF00621">
    <property type="entry name" value="RhoGEF"/>
    <property type="match status" value="1"/>
</dbReference>
<dbReference type="Gene3D" id="1.20.900.10">
    <property type="entry name" value="Dbl homology (DH) domain"/>
    <property type="match status" value="1"/>
</dbReference>
<evidence type="ECO:0000313" key="8">
    <source>
        <dbReference type="EMBL" id="OQR69311.1"/>
    </source>
</evidence>
<dbReference type="PANTHER" id="PTHR23113:SF363">
    <property type="entry name" value="PROTEIN SON OF SEVENLESS"/>
    <property type="match status" value="1"/>
</dbReference>
<gene>
    <name evidence="8" type="ORF">BIW11_12338</name>
</gene>
<dbReference type="GO" id="GO:0005085">
    <property type="term" value="F:guanyl-nucleotide exchange factor activity"/>
    <property type="evidence" value="ECO:0007669"/>
    <property type="project" value="UniProtKB-KW"/>
</dbReference>
<feature type="region of interest" description="Disordered" evidence="3">
    <location>
        <begin position="1178"/>
        <end position="1314"/>
    </location>
</feature>
<dbReference type="InterPro" id="IPR011993">
    <property type="entry name" value="PH-like_dom_sf"/>
</dbReference>
<dbReference type="CDD" id="cd22915">
    <property type="entry name" value="HFD_SOS1_rpt2"/>
    <property type="match status" value="1"/>
</dbReference>
<dbReference type="SUPFAM" id="SSF47113">
    <property type="entry name" value="Histone-fold"/>
    <property type="match status" value="1"/>
</dbReference>
<evidence type="ECO:0000259" key="4">
    <source>
        <dbReference type="PROSITE" id="PS50003"/>
    </source>
</evidence>
<dbReference type="OrthoDB" id="546434at2759"/>
<dbReference type="CDD" id="cd06224">
    <property type="entry name" value="REM"/>
    <property type="match status" value="1"/>
</dbReference>
<dbReference type="Pfam" id="PF00618">
    <property type="entry name" value="RasGEF_N"/>
    <property type="match status" value="1"/>
</dbReference>
<dbReference type="Proteomes" id="UP000192247">
    <property type="component" value="Unassembled WGS sequence"/>
</dbReference>
<dbReference type="InterPro" id="IPR001849">
    <property type="entry name" value="PH_domain"/>
</dbReference>
<evidence type="ECO:0000256" key="3">
    <source>
        <dbReference type="SAM" id="MobiDB-lite"/>
    </source>
</evidence>
<feature type="region of interest" description="Disordered" evidence="3">
    <location>
        <begin position="1"/>
        <end position="32"/>
    </location>
</feature>
<dbReference type="InParanoid" id="A0A1V9X7H3"/>
<dbReference type="SMART" id="SM00147">
    <property type="entry name" value="RasGEF"/>
    <property type="match status" value="1"/>
</dbReference>
<dbReference type="SUPFAM" id="SSF50729">
    <property type="entry name" value="PH domain-like"/>
    <property type="match status" value="1"/>
</dbReference>
<feature type="compositionally biased region" description="Gly residues" evidence="3">
    <location>
        <begin position="1134"/>
        <end position="1143"/>
    </location>
</feature>
<comment type="caution">
    <text evidence="8">The sequence shown here is derived from an EMBL/GenBank/DDBJ whole genome shotgun (WGS) entry which is preliminary data.</text>
</comment>
<dbReference type="PROSITE" id="PS50010">
    <property type="entry name" value="DH_2"/>
    <property type="match status" value="1"/>
</dbReference>
<feature type="compositionally biased region" description="Pro residues" evidence="3">
    <location>
        <begin position="1182"/>
        <end position="1192"/>
    </location>
</feature>
<keyword evidence="1 2" id="KW-0344">Guanine-nucleotide releasing factor</keyword>
<dbReference type="InterPro" id="IPR000651">
    <property type="entry name" value="Ras-like_Gua-exchang_fac_N"/>
</dbReference>
<dbReference type="SMART" id="SM00325">
    <property type="entry name" value="RhoGEF"/>
    <property type="match status" value="1"/>
</dbReference>
<dbReference type="InterPro" id="IPR055251">
    <property type="entry name" value="SOS1_NGEF_PH"/>
</dbReference>
<feature type="domain" description="N-terminal Ras-GEF" evidence="7">
    <location>
        <begin position="682"/>
        <end position="825"/>
    </location>
</feature>
<dbReference type="Gene3D" id="1.20.870.10">
    <property type="entry name" value="Son of sevenless (SoS) protein Chain: S domain 1"/>
    <property type="match status" value="1"/>
</dbReference>
<dbReference type="FunCoup" id="A0A1V9X7H3">
    <property type="interactions" value="1001"/>
</dbReference>
<feature type="domain" description="Ras-GEF" evidence="5">
    <location>
        <begin position="865"/>
        <end position="1081"/>
    </location>
</feature>
<feature type="compositionally biased region" description="Polar residues" evidence="3">
    <location>
        <begin position="1"/>
        <end position="12"/>
    </location>
</feature>
<dbReference type="Gene3D" id="1.10.840.10">
    <property type="entry name" value="Ras guanine-nucleotide exchange factors catalytic domain"/>
    <property type="match status" value="2"/>
</dbReference>
<dbReference type="Pfam" id="PF00617">
    <property type="entry name" value="RasGEF"/>
    <property type="match status" value="1"/>
</dbReference>
<dbReference type="PROSITE" id="PS50009">
    <property type="entry name" value="RASGEF_CAT"/>
    <property type="match status" value="1"/>
</dbReference>
<dbReference type="Pfam" id="PF22697">
    <property type="entry name" value="SOS1_NGEF_PH"/>
    <property type="match status" value="1"/>
</dbReference>
<feature type="domain" description="DH" evidence="6">
    <location>
        <begin position="247"/>
        <end position="457"/>
    </location>
</feature>
<proteinExistence type="predicted"/>
<evidence type="ECO:0000259" key="5">
    <source>
        <dbReference type="PROSITE" id="PS50009"/>
    </source>
</evidence>
<name>A0A1V9X7H3_9ACAR</name>
<dbReference type="InterPro" id="IPR000219">
    <property type="entry name" value="DH_dom"/>
</dbReference>
<feature type="compositionally biased region" description="Basic and acidic residues" evidence="3">
    <location>
        <begin position="13"/>
        <end position="22"/>
    </location>
</feature>
<dbReference type="InterPro" id="IPR008937">
    <property type="entry name" value="Ras-like_GEF"/>
</dbReference>
<dbReference type="GO" id="GO:0007265">
    <property type="term" value="P:Ras protein signal transduction"/>
    <property type="evidence" value="ECO:0007669"/>
    <property type="project" value="TreeGrafter"/>
</dbReference>
<dbReference type="InterPro" id="IPR009072">
    <property type="entry name" value="Histone-fold"/>
</dbReference>
<feature type="domain" description="PH" evidence="4">
    <location>
        <begin position="516"/>
        <end position="635"/>
    </location>
</feature>
<accession>A0A1V9X7H3</accession>
<dbReference type="InterPro" id="IPR019804">
    <property type="entry name" value="Ras_G-nucl-exch_fac_CS"/>
</dbReference>
<dbReference type="Gene3D" id="2.30.29.30">
    <property type="entry name" value="Pleckstrin-homology domain (PH domain)/Phosphotyrosine-binding domain (PTB)"/>
    <property type="match status" value="1"/>
</dbReference>
<feature type="compositionally biased region" description="Low complexity" evidence="3">
    <location>
        <begin position="1223"/>
        <end position="1280"/>
    </location>
</feature>
<dbReference type="PROSITE" id="PS50212">
    <property type="entry name" value="RASGEF_NTER"/>
    <property type="match status" value="1"/>
</dbReference>
<dbReference type="PROSITE" id="PS50003">
    <property type="entry name" value="PH_DOMAIN"/>
    <property type="match status" value="1"/>
</dbReference>
<dbReference type="InterPro" id="IPR035899">
    <property type="entry name" value="DBL_dom_sf"/>
</dbReference>
<dbReference type="Gene3D" id="6.10.250.3060">
    <property type="match status" value="1"/>
</dbReference>
<dbReference type="InterPro" id="IPR001895">
    <property type="entry name" value="RASGEF_cat_dom"/>
</dbReference>
<dbReference type="SMART" id="SM00229">
    <property type="entry name" value="RasGEFN"/>
    <property type="match status" value="1"/>
</dbReference>
<dbReference type="Gene3D" id="1.10.20.10">
    <property type="entry name" value="Histone, subunit A"/>
    <property type="match status" value="1"/>
</dbReference>
<dbReference type="EMBL" id="MNPL01021515">
    <property type="protein sequence ID" value="OQR69311.1"/>
    <property type="molecule type" value="Genomic_DNA"/>
</dbReference>
<dbReference type="InterPro" id="IPR036964">
    <property type="entry name" value="RASGEF_cat_dom_sf"/>
</dbReference>
<dbReference type="CDD" id="cd00155">
    <property type="entry name" value="RasGEF"/>
    <property type="match status" value="1"/>
</dbReference>
<dbReference type="PROSITE" id="PS00720">
    <property type="entry name" value="RASGEF"/>
    <property type="match status" value="1"/>
</dbReference>
<dbReference type="PANTHER" id="PTHR23113">
    <property type="entry name" value="GUANINE NUCLEOTIDE EXCHANGE FACTOR"/>
    <property type="match status" value="1"/>
</dbReference>
<evidence type="ECO:0000259" key="6">
    <source>
        <dbReference type="PROSITE" id="PS50010"/>
    </source>
</evidence>
<evidence type="ECO:0000256" key="1">
    <source>
        <dbReference type="ARBA" id="ARBA00022658"/>
    </source>
</evidence>
<reference evidence="8 9" key="1">
    <citation type="journal article" date="2017" name="Gigascience">
        <title>Draft genome of the honey bee ectoparasitic mite, Tropilaelaps mercedesae, is shaped by the parasitic life history.</title>
        <authorList>
            <person name="Dong X."/>
            <person name="Armstrong S.D."/>
            <person name="Xia D."/>
            <person name="Makepeace B.L."/>
            <person name="Darby A.C."/>
            <person name="Kadowaki T."/>
        </authorList>
    </citation>
    <scope>NUCLEOTIDE SEQUENCE [LARGE SCALE GENOMIC DNA]</scope>
    <source>
        <strain evidence="8">Wuxi-XJTLU</strain>
    </source>
</reference>
<dbReference type="SUPFAM" id="SSF48065">
    <property type="entry name" value="DBL homology domain (DH-domain)"/>
    <property type="match status" value="1"/>
</dbReference>
<feature type="region of interest" description="Disordered" evidence="3">
    <location>
        <begin position="1118"/>
        <end position="1146"/>
    </location>
</feature>
<evidence type="ECO:0000256" key="2">
    <source>
        <dbReference type="PROSITE-ProRule" id="PRU00168"/>
    </source>
</evidence>
<dbReference type="SMART" id="SM00233">
    <property type="entry name" value="PH"/>
    <property type="match status" value="1"/>
</dbReference>
<sequence>MARMFSPSTESSLDLKDHREADGNGAPGEAQGALAAASRWRGLLVPALQKLHCQVHPTLTASADALDYVEALILRLLATLCATRPHSVQDVEDRVARTFPKPLDHVATKDALQALDRWRASALATTGSTLRRPRLAGGGAPGASSAAGHGLTLPVERLHAHVRELVGHKVDMAVSLFVCAVLEYIARDILKLTGNYVKNIRHSEVTLQDCRVAMCADPVLDELFCFTGEEWADERPPELTELPEKNSYASYVSELLTEEREHIKTLQLITKVFRHTLRQLCQPTVIADQRGGEKVSGDADPDADDEPKELRAIFGNIEEVLEFSAALLSSFEDVVEMTDEDQVPALGSCFYDMAESYEFDVFEEYAEHVASSQSAQALQDLLDRPTVHAALQRSSHGLYLAARYVMPRLLWAPVFHCLTYFDAIRAMTLLAVSDEDRESLEQTDGLIGHLKTQLAAALANSPVKRTSAASIEQGGLFIRRRSALRHSAAHKLSELSRCVDGWSELQQREIAQTCQEFVLEGPLHKLATGSNRRPTERYAFLFDGLLLLCKPASAQSRSRAQPDRESYKLKEKFFVRKMDVADRADTDDVRHALELIGRPAGGSGSASGAQSTTVLVCRSAEDKLNWLASLVAVNTRSYLERTLDSILSAEEKQHPLRLPDNYKFAEPDLATNIVFEEKSTGGVPLIKGATLYKLVERLTFHMYADPSFVRTFLTTFRSFCQPRDLLELLVERYDIPDHPEHADEQETGSIEQQQMAKRFRKEYQQPVQVRVLNVIRHWVEHHYYDFERDRRLLDELRDFLERMRADARSGKNMRKWVDSISKAVQRKQEQQGTAKELTFSHEPPPLEWFLARPGEADRFDLLTLHPVEVARQLTLLEFELYRAVQPSELVNAAWTKRDKQRTSPNLLKIIHHSSDFSFYLERLIVECPNLDERVAVVSRCIEVMVVLQELNNFTGVFAVSSALQSAPVHRLEHTQAAERLRSINPPCVPFLGMYLTNILHIEEGNPDMIVADGAELINFSKRRKVAEITGEIQQYQNQPYNLTVEKDIRAFLEQLSPQQACQSEKELNDYLYQCSLQIEPRGARQPLKAPRRWPELQLKSPGIKVATQRQPARPTIPAAVGFFFPPSPSSPNAPGGGVGGGGASANRPQRFAFPDAVTATTGAVSGVGGVVVVSSAGAAPVPANPMPPPLPPRARRDDSTSPALPPRGVGHESPPPLPPRKQQTPGTALAPLTPHTPALPLAPHPQLSPAAQQQPPAAAVAAAPVAPAGSTAGSSGPGSPLQADQPTPLLPPKTHRRPRPPPLVIHQSNSIHSE</sequence>
<dbReference type="CDD" id="cd22914">
    <property type="entry name" value="HFD_SOS1_rpt1"/>
    <property type="match status" value="1"/>
</dbReference>
<evidence type="ECO:0000259" key="7">
    <source>
        <dbReference type="PROSITE" id="PS50212"/>
    </source>
</evidence>
<dbReference type="STRING" id="418985.A0A1V9X7H3"/>
<organism evidence="8 9">
    <name type="scientific">Tropilaelaps mercedesae</name>
    <dbReference type="NCBI Taxonomy" id="418985"/>
    <lineage>
        <taxon>Eukaryota</taxon>
        <taxon>Metazoa</taxon>
        <taxon>Ecdysozoa</taxon>
        <taxon>Arthropoda</taxon>
        <taxon>Chelicerata</taxon>
        <taxon>Arachnida</taxon>
        <taxon>Acari</taxon>
        <taxon>Parasitiformes</taxon>
        <taxon>Mesostigmata</taxon>
        <taxon>Gamasina</taxon>
        <taxon>Dermanyssoidea</taxon>
        <taxon>Laelapidae</taxon>
        <taxon>Tropilaelaps</taxon>
    </lineage>
</organism>
<dbReference type="GO" id="GO:0046982">
    <property type="term" value="F:protein heterodimerization activity"/>
    <property type="evidence" value="ECO:0007669"/>
    <property type="project" value="InterPro"/>
</dbReference>